<dbReference type="InterPro" id="IPR002683">
    <property type="entry name" value="PsbP_C"/>
</dbReference>
<evidence type="ECO:0000313" key="4">
    <source>
        <dbReference type="EMBL" id="KAI3425257.1"/>
    </source>
</evidence>
<sequence length="262" mass="28354">MLSAAAVLLATATQQQGVRAQEEPPVIDAAATPQLQPPPPPPPPPAPAGVPMKSLSDDILAYTFEYPTATASGKQLPMVLSRRPERYSSAAPLTADARQRIVCELADLMDSVTVSLTVGPPSAFLAKSSPDQWNARQVAEQVLIDRSTGRMTTGQRVSLNSVEEASVQRGEDGTLYFFFEHVAQGSPTMRTIARETYRHALAVTAVRPGENGTPFLYTLNMSCPQDLWEDAQGGFARGVASFKLLQPGPNYVAPDKQPWRFF</sequence>
<feature type="chain" id="PRO_5039709240" description="PsbP C-terminal domain-containing protein" evidence="2">
    <location>
        <begin position="21"/>
        <end position="262"/>
    </location>
</feature>
<feature type="signal peptide" evidence="2">
    <location>
        <begin position="1"/>
        <end position="20"/>
    </location>
</feature>
<accession>A0A9D4YTH4</accession>
<keyword evidence="5" id="KW-1185">Reference proteome</keyword>
<evidence type="ECO:0000313" key="5">
    <source>
        <dbReference type="Proteomes" id="UP001055712"/>
    </source>
</evidence>
<evidence type="ECO:0000259" key="3">
    <source>
        <dbReference type="Pfam" id="PF01789"/>
    </source>
</evidence>
<dbReference type="OrthoDB" id="1903117at2759"/>
<feature type="region of interest" description="Disordered" evidence="1">
    <location>
        <begin position="30"/>
        <end position="52"/>
    </location>
</feature>
<dbReference type="Proteomes" id="UP001055712">
    <property type="component" value="Unassembled WGS sequence"/>
</dbReference>
<evidence type="ECO:0000256" key="1">
    <source>
        <dbReference type="SAM" id="MobiDB-lite"/>
    </source>
</evidence>
<proteinExistence type="predicted"/>
<dbReference type="AlphaFoldDB" id="A0A9D4YTH4"/>
<name>A0A9D4YTH4_CHLVU</name>
<keyword evidence="2" id="KW-0732">Signal</keyword>
<evidence type="ECO:0000256" key="2">
    <source>
        <dbReference type="SAM" id="SignalP"/>
    </source>
</evidence>
<dbReference type="PANTHER" id="PTHR31407:SF7">
    <property type="entry name" value="PSBP DOMAIN-CONTAINING PROTEIN 5, CHLOROPLASTIC"/>
    <property type="match status" value="1"/>
</dbReference>
<dbReference type="Pfam" id="PF01789">
    <property type="entry name" value="PsbP"/>
    <property type="match status" value="1"/>
</dbReference>
<dbReference type="PANTHER" id="PTHR31407">
    <property type="match status" value="1"/>
</dbReference>
<reference evidence="4" key="2">
    <citation type="submission" date="2020-11" db="EMBL/GenBank/DDBJ databases">
        <authorList>
            <person name="Cecchin M."/>
            <person name="Marcolungo L."/>
            <person name="Rossato M."/>
            <person name="Girolomoni L."/>
            <person name="Cosentino E."/>
            <person name="Cuine S."/>
            <person name="Li-Beisson Y."/>
            <person name="Delledonne M."/>
            <person name="Ballottari M."/>
        </authorList>
    </citation>
    <scope>NUCLEOTIDE SEQUENCE</scope>
    <source>
        <strain evidence="4">211/11P</strain>
        <tissue evidence="4">Whole cell</tissue>
    </source>
</reference>
<gene>
    <name evidence="4" type="ORF">D9Q98_009025</name>
</gene>
<dbReference type="GO" id="GO:0005509">
    <property type="term" value="F:calcium ion binding"/>
    <property type="evidence" value="ECO:0007669"/>
    <property type="project" value="InterPro"/>
</dbReference>
<dbReference type="Gene3D" id="3.40.1000.10">
    <property type="entry name" value="Mog1/PsbP, alpha/beta/alpha sandwich"/>
    <property type="match status" value="1"/>
</dbReference>
<dbReference type="GO" id="GO:0009654">
    <property type="term" value="C:photosystem II oxygen evolving complex"/>
    <property type="evidence" value="ECO:0007669"/>
    <property type="project" value="InterPro"/>
</dbReference>
<feature type="domain" description="PsbP C-terminal" evidence="3">
    <location>
        <begin position="134"/>
        <end position="243"/>
    </location>
</feature>
<comment type="caution">
    <text evidence="4">The sequence shown here is derived from an EMBL/GenBank/DDBJ whole genome shotgun (WGS) entry which is preliminary data.</text>
</comment>
<dbReference type="SUPFAM" id="SSF55724">
    <property type="entry name" value="Mog1p/PsbP-like"/>
    <property type="match status" value="1"/>
</dbReference>
<feature type="compositionally biased region" description="Pro residues" evidence="1">
    <location>
        <begin position="35"/>
        <end position="48"/>
    </location>
</feature>
<dbReference type="EMBL" id="SIDB01000012">
    <property type="protein sequence ID" value="KAI3425257.1"/>
    <property type="molecule type" value="Genomic_DNA"/>
</dbReference>
<reference evidence="4" key="1">
    <citation type="journal article" date="2019" name="Plant J.">
        <title>Chlorella vulgaris genome assembly and annotation reveals the molecular basis for metabolic acclimation to high light conditions.</title>
        <authorList>
            <person name="Cecchin M."/>
            <person name="Marcolungo L."/>
            <person name="Rossato M."/>
            <person name="Girolomoni L."/>
            <person name="Cosentino E."/>
            <person name="Cuine S."/>
            <person name="Li-Beisson Y."/>
            <person name="Delledonne M."/>
            <person name="Ballottari M."/>
        </authorList>
    </citation>
    <scope>NUCLEOTIDE SEQUENCE</scope>
    <source>
        <strain evidence="4">211/11P</strain>
    </source>
</reference>
<organism evidence="4 5">
    <name type="scientific">Chlorella vulgaris</name>
    <name type="common">Green alga</name>
    <dbReference type="NCBI Taxonomy" id="3077"/>
    <lineage>
        <taxon>Eukaryota</taxon>
        <taxon>Viridiplantae</taxon>
        <taxon>Chlorophyta</taxon>
        <taxon>core chlorophytes</taxon>
        <taxon>Trebouxiophyceae</taxon>
        <taxon>Chlorellales</taxon>
        <taxon>Chlorellaceae</taxon>
        <taxon>Chlorella clade</taxon>
        <taxon>Chlorella</taxon>
    </lineage>
</organism>
<dbReference type="InterPro" id="IPR016123">
    <property type="entry name" value="Mog1/PsbP_a/b/a-sand"/>
</dbReference>
<protein>
    <recommendedName>
        <fullName evidence="3">PsbP C-terminal domain-containing protein</fullName>
    </recommendedName>
</protein>
<dbReference type="GO" id="GO:0015979">
    <property type="term" value="P:photosynthesis"/>
    <property type="evidence" value="ECO:0007669"/>
    <property type="project" value="InterPro"/>
</dbReference>
<dbReference type="GO" id="GO:0019898">
    <property type="term" value="C:extrinsic component of membrane"/>
    <property type="evidence" value="ECO:0007669"/>
    <property type="project" value="InterPro"/>
</dbReference>